<feature type="transmembrane region" description="Helical" evidence="1">
    <location>
        <begin position="154"/>
        <end position="176"/>
    </location>
</feature>
<feature type="transmembrane region" description="Helical" evidence="1">
    <location>
        <begin position="6"/>
        <end position="24"/>
    </location>
</feature>
<organism evidence="2">
    <name type="scientific">hydrothermal vent metagenome</name>
    <dbReference type="NCBI Taxonomy" id="652676"/>
    <lineage>
        <taxon>unclassified sequences</taxon>
        <taxon>metagenomes</taxon>
        <taxon>ecological metagenomes</taxon>
    </lineage>
</organism>
<evidence type="ECO:0000256" key="1">
    <source>
        <dbReference type="SAM" id="Phobius"/>
    </source>
</evidence>
<evidence type="ECO:0008006" key="3">
    <source>
        <dbReference type="Google" id="ProtNLM"/>
    </source>
</evidence>
<name>A0A1W1D915_9ZZZZ</name>
<feature type="transmembrane region" description="Helical" evidence="1">
    <location>
        <begin position="44"/>
        <end position="67"/>
    </location>
</feature>
<gene>
    <name evidence="2" type="ORF">MNB_SUP05-4-159</name>
</gene>
<dbReference type="EMBL" id="FPHR01000017">
    <property type="protein sequence ID" value="SFV77111.1"/>
    <property type="molecule type" value="Genomic_DNA"/>
</dbReference>
<evidence type="ECO:0000313" key="2">
    <source>
        <dbReference type="EMBL" id="SFV77111.1"/>
    </source>
</evidence>
<reference evidence="2" key="1">
    <citation type="submission" date="2016-10" db="EMBL/GenBank/DDBJ databases">
        <authorList>
            <person name="de Groot N.N."/>
        </authorList>
    </citation>
    <scope>NUCLEOTIDE SEQUENCE</scope>
</reference>
<feature type="transmembrane region" description="Helical" evidence="1">
    <location>
        <begin position="79"/>
        <end position="98"/>
    </location>
</feature>
<keyword evidence="1" id="KW-0472">Membrane</keyword>
<accession>A0A1W1D915</accession>
<feature type="transmembrane region" description="Helical" evidence="1">
    <location>
        <begin position="110"/>
        <end position="134"/>
    </location>
</feature>
<proteinExistence type="predicted"/>
<sequence length="180" mass="20004">MLLNNLIIALVVFLTSALMTFLYGNDISIGNYLWLPMGAKILAYLLFGAWAFIGVLIGSLMSGIFLYDFWNGNEVYGPLGTLVGVLAPLAAIVIMRYFQLSTFFAAGKINFRHVLFLVILSSLINTIGKLFLYIDKVKVDNKEVDALEFMQSYLTGDILGGIVFVFIVLKLVLPLFKNQS</sequence>
<dbReference type="AlphaFoldDB" id="A0A1W1D915"/>
<keyword evidence="1" id="KW-0812">Transmembrane</keyword>
<protein>
    <recommendedName>
        <fullName evidence="3">Substrate-specific component MtsA of methionine-regulated ECF transporter</fullName>
    </recommendedName>
</protein>
<keyword evidence="1" id="KW-1133">Transmembrane helix</keyword>